<accession>A0A6P7NJM0</accession>
<dbReference type="GO" id="GO:0003677">
    <property type="term" value="F:DNA binding"/>
    <property type="evidence" value="ECO:0007669"/>
    <property type="project" value="TreeGrafter"/>
</dbReference>
<feature type="region of interest" description="Disordered" evidence="1">
    <location>
        <begin position="723"/>
        <end position="745"/>
    </location>
</feature>
<sequence>MSAGRFPRCSPLKCDTNVHGTQEPRTRRARGGEPTGGQRRARARASCLSAGTDEPPRRTGDVQIAPIFCAALRREIKGIGEGATGQHVEKTRKPAAGASPTDGGLRVKGQRMSPALTDRREQMSGSALNICLERIHTCNATSPLQTAFSTLQTRAGAGPQRSHSTGKRRRSDESSETASKRLRCGFTGASKLSRTRRLKRRGGGSAGPPGHREPPGAAERSSGSGCEEVLWTDKYGPQHPGDVIGNAVPVNTLHSWLKKWKLRADTEERKTSDGRKLEDNTNDSWDCGDFQGEAGPDGAGGSSLGSAVLLTGPPGVGKTAAVYACALELGFQVFEVNCSSQRSGRQVLSQLREATQSHLVETSGKDPLKPASFRVYTGTSCSAKSEASPANGAVRPKNVLRTTKRGAELSGGRRGGKATPAARALAHYFKMKARADGLRFGGLSSAQKPDTSEPSDPPGDRDHTVPRSKRTTASLILFEEVDVVFEDDVGFYAAIRTFMTTTKRPVVLTTTDPLFRERFGCNLDEITFETPSAASVCAYLQLVGSAERVRLQADDVGGLLALTRGDVRRCLLQLQLWVRGGGGRAPLGGRSREEAAVCAQYAGSLDPRVPSCETGCTSSMLGLGPVTQTQLLNYLKSRYWSEADMKELLMLLAESWRQRVPLLYSNLELLLPIGACGASVHYLNRAASPELQSANVTSKPTDGNHVRKISRLSRRKHNTCATTSSCGVNRGSSASLPKAPTSSDNVGHKAAKLETDILVAVADFFDVMSYLDATLPAPAPLVSGFRPEGFVWTGAELKDGLWDDRGDEEGGGWGQENLLHIQAAVEGLGCHRCCWLLSEAWTAAQKHRQTMEDKLWETLERPAASETQSLRFGVQPLCSPSVSQKRYELSRAVFGSEPFSLLGNRRAVSVDYMPILRSICRFQKAQQQNEKPVRYINYMSGTGLGLSKSTMKLLAEDFP</sequence>
<protein>
    <submittedName>
        <fullName evidence="4">ATPase family AAA domain-containing protein 5b isoform X1</fullName>
    </submittedName>
</protein>
<feature type="compositionally biased region" description="Basic residues" evidence="1">
    <location>
        <begin position="193"/>
        <end position="202"/>
    </location>
</feature>
<feature type="region of interest" description="Disordered" evidence="1">
    <location>
        <begin position="152"/>
        <end position="226"/>
    </location>
</feature>
<gene>
    <name evidence="4" type="primary">atad5b</name>
</gene>
<dbReference type="SUPFAM" id="SSF52540">
    <property type="entry name" value="P-loop containing nucleoside triphosphate hydrolases"/>
    <property type="match status" value="1"/>
</dbReference>
<dbReference type="Pfam" id="PF00004">
    <property type="entry name" value="AAA"/>
    <property type="match status" value="1"/>
</dbReference>
<dbReference type="CTD" id="321619"/>
<feature type="region of interest" description="Disordered" evidence="1">
    <location>
        <begin position="382"/>
        <end position="418"/>
    </location>
</feature>
<evidence type="ECO:0000313" key="3">
    <source>
        <dbReference type="Proteomes" id="UP000515150"/>
    </source>
</evidence>
<feature type="region of interest" description="Disordered" evidence="1">
    <location>
        <begin position="81"/>
        <end position="121"/>
    </location>
</feature>
<feature type="compositionally biased region" description="Basic and acidic residues" evidence="1">
    <location>
        <begin position="264"/>
        <end position="279"/>
    </location>
</feature>
<dbReference type="GO" id="GO:0016887">
    <property type="term" value="F:ATP hydrolysis activity"/>
    <property type="evidence" value="ECO:0007669"/>
    <property type="project" value="InterPro"/>
</dbReference>
<dbReference type="InterPro" id="IPR027417">
    <property type="entry name" value="P-loop_NTPase"/>
</dbReference>
<evidence type="ECO:0000256" key="1">
    <source>
        <dbReference type="SAM" id="MobiDB-lite"/>
    </source>
</evidence>
<dbReference type="SMART" id="SM00382">
    <property type="entry name" value="AAA"/>
    <property type="match status" value="1"/>
</dbReference>
<dbReference type="OrthoDB" id="9996895at2759"/>
<dbReference type="PANTHER" id="PTHR23389:SF21">
    <property type="entry name" value="ATPASE FAMILY AAA DOMAIN-CONTAINING PROTEIN 5"/>
    <property type="match status" value="1"/>
</dbReference>
<dbReference type="GO" id="GO:0005524">
    <property type="term" value="F:ATP binding"/>
    <property type="evidence" value="ECO:0007669"/>
    <property type="project" value="InterPro"/>
</dbReference>
<dbReference type="GeneID" id="114862039"/>
<dbReference type="PANTHER" id="PTHR23389">
    <property type="entry name" value="CHROMOSOME TRANSMISSION FIDELITY FACTOR 18"/>
    <property type="match status" value="1"/>
</dbReference>
<proteinExistence type="predicted"/>
<dbReference type="InParanoid" id="A0A6P7NJM0"/>
<feature type="region of interest" description="Disordered" evidence="1">
    <location>
        <begin position="1"/>
        <end position="59"/>
    </location>
</feature>
<name>A0A6P7NJM0_BETSP</name>
<dbReference type="InterPro" id="IPR003959">
    <property type="entry name" value="ATPase_AAA_core"/>
</dbReference>
<dbReference type="Gene3D" id="3.40.50.300">
    <property type="entry name" value="P-loop containing nucleotide triphosphate hydrolases"/>
    <property type="match status" value="1"/>
</dbReference>
<reference evidence="4" key="1">
    <citation type="submission" date="2025-08" db="UniProtKB">
        <authorList>
            <consortium name="RefSeq"/>
        </authorList>
    </citation>
    <scope>IDENTIFICATION</scope>
</reference>
<dbReference type="RefSeq" id="XP_029017719.1">
    <property type="nucleotide sequence ID" value="XM_029161886.3"/>
</dbReference>
<feature type="region of interest" description="Disordered" evidence="1">
    <location>
        <begin position="264"/>
        <end position="301"/>
    </location>
</feature>
<keyword evidence="3" id="KW-1185">Reference proteome</keyword>
<dbReference type="GO" id="GO:0061860">
    <property type="term" value="F:DNA clamp unloader activity"/>
    <property type="evidence" value="ECO:0007669"/>
    <property type="project" value="TreeGrafter"/>
</dbReference>
<dbReference type="AlphaFoldDB" id="A0A6P7NJM0"/>
<feature type="compositionally biased region" description="Polar residues" evidence="1">
    <location>
        <begin position="444"/>
        <end position="454"/>
    </location>
</feature>
<evidence type="ECO:0000313" key="4">
    <source>
        <dbReference type="RefSeq" id="XP_029017719.1"/>
    </source>
</evidence>
<dbReference type="InterPro" id="IPR003593">
    <property type="entry name" value="AAA+_ATPase"/>
</dbReference>
<dbReference type="Proteomes" id="UP000515150">
    <property type="component" value="Chromosome 1"/>
</dbReference>
<dbReference type="GO" id="GO:0005634">
    <property type="term" value="C:nucleus"/>
    <property type="evidence" value="ECO:0007669"/>
    <property type="project" value="TreeGrafter"/>
</dbReference>
<organism evidence="3 4">
    <name type="scientific">Betta splendens</name>
    <name type="common">Siamese fighting fish</name>
    <dbReference type="NCBI Taxonomy" id="158456"/>
    <lineage>
        <taxon>Eukaryota</taxon>
        <taxon>Metazoa</taxon>
        <taxon>Chordata</taxon>
        <taxon>Craniata</taxon>
        <taxon>Vertebrata</taxon>
        <taxon>Euteleostomi</taxon>
        <taxon>Actinopterygii</taxon>
        <taxon>Neopterygii</taxon>
        <taxon>Teleostei</taxon>
        <taxon>Neoteleostei</taxon>
        <taxon>Acanthomorphata</taxon>
        <taxon>Anabantaria</taxon>
        <taxon>Anabantiformes</taxon>
        <taxon>Anabantoidei</taxon>
        <taxon>Osphronemidae</taxon>
        <taxon>Betta</taxon>
    </lineage>
</organism>
<feature type="region of interest" description="Disordered" evidence="1">
    <location>
        <begin position="440"/>
        <end position="468"/>
    </location>
</feature>
<feature type="domain" description="AAA+ ATPase" evidence="2">
    <location>
        <begin position="304"/>
        <end position="529"/>
    </location>
</feature>
<evidence type="ECO:0000259" key="2">
    <source>
        <dbReference type="SMART" id="SM00382"/>
    </source>
</evidence>
<dbReference type="KEGG" id="bspl:114862039"/>